<dbReference type="PANTHER" id="PTHR13615">
    <property type="entry name" value="GLYCOSYLTRANSFERASE-LIKE 1"/>
    <property type="match status" value="1"/>
</dbReference>
<dbReference type="Proteomes" id="UP001152795">
    <property type="component" value="Unassembled WGS sequence"/>
</dbReference>
<dbReference type="GO" id="GO:0016438">
    <property type="term" value="F:tRNA-queuosine(34) beta-mannosyltransferase activity"/>
    <property type="evidence" value="ECO:0007669"/>
    <property type="project" value="UniProtKB-EC"/>
</dbReference>
<proteinExistence type="inferred from homology"/>
<dbReference type="EC" id="2.4.1.110" evidence="4"/>
<keyword evidence="3" id="KW-0808">Transferase</keyword>
<evidence type="ECO:0000256" key="2">
    <source>
        <dbReference type="ARBA" id="ARBA00022676"/>
    </source>
</evidence>
<protein>
    <recommendedName>
        <fullName evidence="5">tRNA-queuosine alpha-mannosyltransferase</fullName>
        <ecNumber evidence="4">2.4.1.110</ecNumber>
    </recommendedName>
</protein>
<dbReference type="InterPro" id="IPR022701">
    <property type="entry name" value="QTMAN_N"/>
</dbReference>
<evidence type="ECO:0000313" key="9">
    <source>
        <dbReference type="EMBL" id="CAB4018081.1"/>
    </source>
</evidence>
<dbReference type="Pfam" id="PF12038">
    <property type="entry name" value="QTMAN_N"/>
    <property type="match status" value="1"/>
</dbReference>
<evidence type="ECO:0000256" key="6">
    <source>
        <dbReference type="ARBA" id="ARBA00048439"/>
    </source>
</evidence>
<dbReference type="EMBL" id="CACRXK020009843">
    <property type="protein sequence ID" value="CAB4018081.1"/>
    <property type="molecule type" value="Genomic_DNA"/>
</dbReference>
<reference evidence="9" key="1">
    <citation type="submission" date="2020-04" db="EMBL/GenBank/DDBJ databases">
        <authorList>
            <person name="Alioto T."/>
            <person name="Alioto T."/>
            <person name="Gomez Garrido J."/>
        </authorList>
    </citation>
    <scope>NUCLEOTIDE SEQUENCE</scope>
    <source>
        <strain evidence="9">A484AB</strain>
    </source>
</reference>
<accession>A0A6S7JNY5</accession>
<dbReference type="PANTHER" id="PTHR13615:SF3">
    <property type="entry name" value="GLYCOSYLTRANSFERASE-LIKE DOMAIN-CONTAINING PROTEIN 1"/>
    <property type="match status" value="1"/>
</dbReference>
<dbReference type="InterPro" id="IPR051862">
    <property type="entry name" value="GT-like_domain_containing_1"/>
</dbReference>
<dbReference type="OrthoDB" id="10032790at2759"/>
<feature type="domain" description="tRNA-queuosine alpha-mannosyltransferase N-terminal" evidence="8">
    <location>
        <begin position="1"/>
        <end position="38"/>
    </location>
</feature>
<comment type="caution">
    <text evidence="9">The sequence shown here is derived from an EMBL/GenBank/DDBJ whole genome shotgun (WGS) entry which is preliminary data.</text>
</comment>
<name>A0A6S7JNY5_PARCT</name>
<evidence type="ECO:0000259" key="8">
    <source>
        <dbReference type="Pfam" id="PF12038"/>
    </source>
</evidence>
<evidence type="ECO:0000256" key="3">
    <source>
        <dbReference type="ARBA" id="ARBA00022679"/>
    </source>
</evidence>
<dbReference type="Pfam" id="PF00534">
    <property type="entry name" value="Glycos_transf_1"/>
    <property type="match status" value="1"/>
</dbReference>
<dbReference type="CDD" id="cd01635">
    <property type="entry name" value="Glycosyltransferase_GTB-type"/>
    <property type="match status" value="1"/>
</dbReference>
<dbReference type="InterPro" id="IPR001296">
    <property type="entry name" value="Glyco_trans_1"/>
</dbReference>
<evidence type="ECO:0000256" key="4">
    <source>
        <dbReference type="ARBA" id="ARBA00044517"/>
    </source>
</evidence>
<evidence type="ECO:0000256" key="5">
    <source>
        <dbReference type="ARBA" id="ARBA00044539"/>
    </source>
</evidence>
<comment type="catalytic activity">
    <reaction evidence="6">
        <text>queuosine(34) in tRNA(Asp) + GDP-alpha-D-mannose = O-4''-alpha-D-mannosylqueuosine(34) in tRNA(Asp) + GDP + H(+)</text>
        <dbReference type="Rhea" id="RHEA:12885"/>
        <dbReference type="Rhea" id="RHEA-COMP:18572"/>
        <dbReference type="Rhea" id="RHEA-COMP:18581"/>
        <dbReference type="ChEBI" id="CHEBI:15378"/>
        <dbReference type="ChEBI" id="CHEBI:57527"/>
        <dbReference type="ChEBI" id="CHEBI:58189"/>
        <dbReference type="ChEBI" id="CHEBI:194431"/>
        <dbReference type="ChEBI" id="CHEBI:194442"/>
        <dbReference type="EC" id="2.4.1.110"/>
    </reaction>
    <physiologicalReaction direction="left-to-right" evidence="6">
        <dbReference type="Rhea" id="RHEA:12886"/>
    </physiologicalReaction>
</comment>
<sequence length="242" mass="28396">MESFLTSIETFLKLMPDFRPKNIQGKIRSKSKVLYYPVALIDDNIFLKEERVTENCEVLAERAEFPADQETLHIVWPHRWEHDKDPELFFNTMFQLSDLGVTFRLSVLGQVFKDVPEIFSVAKDRLARHIVHWGYQESQKEYLNVLKHADVAVSTAKHEFFGVAMLEAVCCKCFPLCPNRLVYPEIFPKECLYNTEQQLFKRLKQFITKPTLARRTEVKIDISKFAWSALHQQYKDTLQATC</sequence>
<gene>
    <name evidence="9" type="ORF">PACLA_8A021274</name>
</gene>
<feature type="domain" description="Glycosyl transferase family 1" evidence="7">
    <location>
        <begin position="62"/>
        <end position="189"/>
    </location>
</feature>
<dbReference type="SUPFAM" id="SSF53756">
    <property type="entry name" value="UDP-Glycosyltransferase/glycogen phosphorylase"/>
    <property type="match status" value="1"/>
</dbReference>
<keyword evidence="10" id="KW-1185">Reference proteome</keyword>
<keyword evidence="2" id="KW-0328">Glycosyltransferase</keyword>
<dbReference type="AlphaFoldDB" id="A0A6S7JNY5"/>
<dbReference type="Gene3D" id="3.40.50.2000">
    <property type="entry name" value="Glycogen Phosphorylase B"/>
    <property type="match status" value="1"/>
</dbReference>
<organism evidence="9 10">
    <name type="scientific">Paramuricea clavata</name>
    <name type="common">Red gorgonian</name>
    <name type="synonym">Violescent sea-whip</name>
    <dbReference type="NCBI Taxonomy" id="317549"/>
    <lineage>
        <taxon>Eukaryota</taxon>
        <taxon>Metazoa</taxon>
        <taxon>Cnidaria</taxon>
        <taxon>Anthozoa</taxon>
        <taxon>Octocorallia</taxon>
        <taxon>Malacalcyonacea</taxon>
        <taxon>Plexauridae</taxon>
        <taxon>Paramuricea</taxon>
    </lineage>
</organism>
<evidence type="ECO:0000259" key="7">
    <source>
        <dbReference type="Pfam" id="PF00534"/>
    </source>
</evidence>
<evidence type="ECO:0000313" key="10">
    <source>
        <dbReference type="Proteomes" id="UP001152795"/>
    </source>
</evidence>
<evidence type="ECO:0000256" key="1">
    <source>
        <dbReference type="ARBA" id="ARBA00009481"/>
    </source>
</evidence>
<comment type="similarity">
    <text evidence="1">Belongs to the glycosyltransferase group 1 family. Glycosyltransferase 4 subfamily.</text>
</comment>